<reference evidence="1" key="1">
    <citation type="submission" date="2014-07" db="EMBL/GenBank/DDBJ databases">
        <authorList>
            <person name="Urmite Genomes Urmite Genomes"/>
        </authorList>
    </citation>
    <scope>NUCLEOTIDE SEQUENCE</scope>
    <source>
        <strain evidence="1">11W110_air</strain>
    </source>
</reference>
<organism evidence="1">
    <name type="scientific">Arthrobacter saudimassiliensis</name>
    <dbReference type="NCBI Taxonomy" id="1461584"/>
    <lineage>
        <taxon>Bacteria</taxon>
        <taxon>Bacillati</taxon>
        <taxon>Actinomycetota</taxon>
        <taxon>Actinomycetes</taxon>
        <taxon>Micrococcales</taxon>
        <taxon>Micrococcaceae</taxon>
        <taxon>Arthrobacter</taxon>
    </lineage>
</organism>
<protein>
    <submittedName>
        <fullName evidence="1">Uncharacterized protein</fullName>
    </submittedName>
</protein>
<dbReference type="PATRIC" id="fig|1461584.3.peg.346"/>
<dbReference type="EMBL" id="LN483070">
    <property type="protein sequence ID" value="CEA07046.1"/>
    <property type="molecule type" value="Genomic_DNA"/>
</dbReference>
<accession>A0A078MQC9</accession>
<evidence type="ECO:0000313" key="1">
    <source>
        <dbReference type="EMBL" id="CEA07046.1"/>
    </source>
</evidence>
<name>A0A078MQC9_9MICC</name>
<proteinExistence type="predicted"/>
<sequence length="128" mass="13459">MTAVAPPRAAVTLPPLAGHTRISTQALSSTAAAAAAEFFGVAPQLIRVAWADDRGLLALSISLPIPVQPLQKVARRPDLAGPGETVLERARAAKPVLRSRVTELTGSIVSRVDIRITGVRVQEGARVR</sequence>
<gene>
    <name evidence="1" type="ORF">BN1051_00355</name>
</gene>
<dbReference type="AlphaFoldDB" id="A0A078MQC9"/>